<proteinExistence type="predicted"/>
<evidence type="ECO:0000313" key="4">
    <source>
        <dbReference type="EMBL" id="UVF22856.1"/>
    </source>
</evidence>
<feature type="compositionally biased region" description="Polar residues" evidence="3">
    <location>
        <begin position="245"/>
        <end position="256"/>
    </location>
</feature>
<feature type="region of interest" description="Disordered" evidence="3">
    <location>
        <begin position="224"/>
        <end position="256"/>
    </location>
</feature>
<dbReference type="Pfam" id="PF00353">
    <property type="entry name" value="HemolysinCabind"/>
    <property type="match status" value="2"/>
</dbReference>
<comment type="subcellular location">
    <subcellularLocation>
        <location evidence="1">Secreted</location>
    </subcellularLocation>
</comment>
<reference evidence="4" key="1">
    <citation type="submission" date="2022-08" db="EMBL/GenBank/DDBJ databases">
        <title>Microvirga terrae sp. nov., isolated from soil.</title>
        <authorList>
            <person name="Kim K.H."/>
            <person name="Seo Y.L."/>
            <person name="Kim J.M."/>
            <person name="Lee J.K."/>
            <person name="Han D.M."/>
            <person name="Jeon C.O."/>
        </authorList>
    </citation>
    <scope>NUCLEOTIDE SEQUENCE</scope>
    <source>
        <strain evidence="4">R24</strain>
        <plasmid evidence="4">pR24_3</plasmid>
    </source>
</reference>
<keyword evidence="4" id="KW-0614">Plasmid</keyword>
<evidence type="ECO:0000256" key="3">
    <source>
        <dbReference type="SAM" id="MobiDB-lite"/>
    </source>
</evidence>
<dbReference type="PROSITE" id="PS00330">
    <property type="entry name" value="HEMOLYSIN_CALCIUM"/>
    <property type="match status" value="4"/>
</dbReference>
<evidence type="ECO:0000256" key="2">
    <source>
        <dbReference type="ARBA" id="ARBA00022525"/>
    </source>
</evidence>
<dbReference type="RefSeq" id="WP_173946237.1">
    <property type="nucleotide sequence ID" value="NZ_CP102848.1"/>
</dbReference>
<dbReference type="SUPFAM" id="SSF51120">
    <property type="entry name" value="beta-Roll"/>
    <property type="match status" value="2"/>
</dbReference>
<dbReference type="PANTHER" id="PTHR38340:SF1">
    <property type="entry name" value="S-LAYER PROTEIN"/>
    <property type="match status" value="1"/>
</dbReference>
<dbReference type="Proteomes" id="UP001017257">
    <property type="component" value="Plasmid pR24_3"/>
</dbReference>
<dbReference type="PANTHER" id="PTHR38340">
    <property type="entry name" value="S-LAYER PROTEIN"/>
    <property type="match status" value="1"/>
</dbReference>
<evidence type="ECO:0000313" key="5">
    <source>
        <dbReference type="Proteomes" id="UP001017257"/>
    </source>
</evidence>
<geneLocation type="plasmid" evidence="4 5">
    <name>pR24_3</name>
</geneLocation>
<gene>
    <name evidence="4" type="ORF">HPT29_028565</name>
</gene>
<name>A0ABY5S064_9HYPH</name>
<dbReference type="Gene3D" id="2.150.10.10">
    <property type="entry name" value="Serralysin-like metalloprotease, C-terminal"/>
    <property type="match status" value="2"/>
</dbReference>
<dbReference type="InterPro" id="IPR011049">
    <property type="entry name" value="Serralysin-like_metalloprot_C"/>
</dbReference>
<sequence length="396" mass="42130">MAYFNVTNFNGQGFNMSTTGSSGWSYVEADPNVTEQLYNDDGRLVTFSVYGSQQVDFYGFTYAFGNTYSNGNQDVLIDNIWYYKQGQEVMSITGLNLQTTIFDLQGNAWSFLLNNGNDTFDGNDYNDIIRGGFGDDLIIGYAGNDTLLGDDGNDVIGGGAGNDVIIGGSGYDTASFGGFSTNYTFSLNADGSVTVTDLTGGWGTDIVSGVEEFFFDNGTFSLSSLLPGNPPPPPPPPTPEETYAGTDTLNGTSGSNTLKGYGGNDTLKGQGGNDFLYGGAGNDTLYGGKGKDSFVFDTKANSRTNKDAIKDFKVVDDTVRLDNAVFTKVGANGTLKSGAFWTNNTGKAHDKDDRVIYDKDSGVLYYDADGSGKGAAVAFATISKNLGMTNKDFYVI</sequence>
<keyword evidence="2" id="KW-0964">Secreted</keyword>
<dbReference type="InterPro" id="IPR001343">
    <property type="entry name" value="Hemolysn_Ca-bd"/>
</dbReference>
<feature type="compositionally biased region" description="Pro residues" evidence="3">
    <location>
        <begin position="228"/>
        <end position="239"/>
    </location>
</feature>
<protein>
    <recommendedName>
        <fullName evidence="6">Calcium-binding protein</fullName>
    </recommendedName>
</protein>
<evidence type="ECO:0008006" key="6">
    <source>
        <dbReference type="Google" id="ProtNLM"/>
    </source>
</evidence>
<dbReference type="PRINTS" id="PR00313">
    <property type="entry name" value="CABNDNGRPT"/>
</dbReference>
<dbReference type="EMBL" id="CP102848">
    <property type="protein sequence ID" value="UVF22856.1"/>
    <property type="molecule type" value="Genomic_DNA"/>
</dbReference>
<keyword evidence="5" id="KW-1185">Reference proteome</keyword>
<dbReference type="InterPro" id="IPR018511">
    <property type="entry name" value="Hemolysin-typ_Ca-bd_CS"/>
</dbReference>
<dbReference type="InterPro" id="IPR050557">
    <property type="entry name" value="RTX_toxin/Mannuronan_C5-epim"/>
</dbReference>
<organism evidence="4 5">
    <name type="scientific">Microvirga terrae</name>
    <dbReference type="NCBI Taxonomy" id="2740529"/>
    <lineage>
        <taxon>Bacteria</taxon>
        <taxon>Pseudomonadati</taxon>
        <taxon>Pseudomonadota</taxon>
        <taxon>Alphaproteobacteria</taxon>
        <taxon>Hyphomicrobiales</taxon>
        <taxon>Methylobacteriaceae</taxon>
        <taxon>Microvirga</taxon>
    </lineage>
</organism>
<evidence type="ECO:0000256" key="1">
    <source>
        <dbReference type="ARBA" id="ARBA00004613"/>
    </source>
</evidence>
<accession>A0ABY5S064</accession>